<dbReference type="Proteomes" id="UP000243255">
    <property type="component" value="Unassembled WGS sequence"/>
</dbReference>
<feature type="domain" description="Uroporphyrinogen decarboxylase (URO-D)" evidence="1">
    <location>
        <begin position="29"/>
        <end position="244"/>
    </location>
</feature>
<dbReference type="PANTHER" id="PTHR47099">
    <property type="entry name" value="METHYLCOBAMIDE:COM METHYLTRANSFERASE MTBA"/>
    <property type="match status" value="1"/>
</dbReference>
<gene>
    <name evidence="2" type="ORF">SAMN04488530_10771</name>
</gene>
<evidence type="ECO:0000313" key="2">
    <source>
        <dbReference type="EMBL" id="SHG78364.1"/>
    </source>
</evidence>
<dbReference type="RefSeq" id="WP_073124859.1">
    <property type="nucleotide sequence ID" value="NZ_BAABCH010000024.1"/>
</dbReference>
<evidence type="ECO:0000259" key="1">
    <source>
        <dbReference type="Pfam" id="PF01208"/>
    </source>
</evidence>
<dbReference type="GO" id="GO:0004853">
    <property type="term" value="F:uroporphyrinogen decarboxylase activity"/>
    <property type="evidence" value="ECO:0007669"/>
    <property type="project" value="InterPro"/>
</dbReference>
<dbReference type="AlphaFoldDB" id="A0A1M5MLR8"/>
<protein>
    <submittedName>
        <fullName evidence="2">Uroporphyrinogen decarboxylase (URO-D)</fullName>
    </submittedName>
</protein>
<evidence type="ECO:0000313" key="3">
    <source>
        <dbReference type="Proteomes" id="UP000243255"/>
    </source>
</evidence>
<dbReference type="GO" id="GO:0006779">
    <property type="term" value="P:porphyrin-containing compound biosynthetic process"/>
    <property type="evidence" value="ECO:0007669"/>
    <property type="project" value="InterPro"/>
</dbReference>
<dbReference type="InterPro" id="IPR038071">
    <property type="entry name" value="UROD/MetE-like_sf"/>
</dbReference>
<name>A0A1M5MLR8_9FIRM</name>
<dbReference type="OrthoDB" id="2135496at2"/>
<accession>A0A1M5MLR8</accession>
<reference evidence="3" key="1">
    <citation type="submission" date="2016-11" db="EMBL/GenBank/DDBJ databases">
        <authorList>
            <person name="Varghese N."/>
            <person name="Submissions S."/>
        </authorList>
    </citation>
    <scope>NUCLEOTIDE SEQUENCE [LARGE SCALE GENOMIC DNA]</scope>
    <source>
        <strain evidence="3">DSM 2635</strain>
    </source>
</reference>
<organism evidence="2 3">
    <name type="scientific">Asaccharospora irregularis DSM 2635</name>
    <dbReference type="NCBI Taxonomy" id="1121321"/>
    <lineage>
        <taxon>Bacteria</taxon>
        <taxon>Bacillati</taxon>
        <taxon>Bacillota</taxon>
        <taxon>Clostridia</taxon>
        <taxon>Peptostreptococcales</taxon>
        <taxon>Peptostreptococcaceae</taxon>
        <taxon>Asaccharospora</taxon>
    </lineage>
</organism>
<dbReference type="InterPro" id="IPR000257">
    <property type="entry name" value="Uroporphyrinogen_deCOase"/>
</dbReference>
<dbReference type="EMBL" id="FQWX01000007">
    <property type="protein sequence ID" value="SHG78364.1"/>
    <property type="molecule type" value="Genomic_DNA"/>
</dbReference>
<keyword evidence="3" id="KW-1185">Reference proteome</keyword>
<dbReference type="Pfam" id="PF01208">
    <property type="entry name" value="URO-D"/>
    <property type="match status" value="1"/>
</dbReference>
<dbReference type="Gene3D" id="3.20.20.210">
    <property type="match status" value="1"/>
</dbReference>
<dbReference type="SUPFAM" id="SSF51726">
    <property type="entry name" value="UROD/MetE-like"/>
    <property type="match status" value="1"/>
</dbReference>
<sequence>MIKIKGNYIFKCTYDKDSLEEMDIIKSSTQNIENAYLKSDKMADASRILKKYKNDCVCTLPLCNTVEAQSLGANIVIDEISTPRAKDYKYKTIDELMEIKNLDLSSSLVNEVLKAVSKLSDEGEDIVLNIEGPITILTSLIDLTKVIKAIRKEKDKLDDILEFIKDFIIDYGVEGVKSGAKIISYADPTGNMDILGERTYSKLNSEITLKIINELKDKVGDRALIHVCGRTTSSLLNLGLIEINEIGFCEDALYGEALLKLPSKGVNLVGQNCIKKTKKNVDSAKIYEVKILK</sequence>
<dbReference type="STRING" id="1121321.SAMN04488530_10771"/>
<dbReference type="InterPro" id="IPR052024">
    <property type="entry name" value="Methanogen_methyltrans"/>
</dbReference>
<proteinExistence type="predicted"/>
<dbReference type="PANTHER" id="PTHR47099:SF1">
    <property type="entry name" value="METHYLCOBAMIDE:COM METHYLTRANSFERASE MTBA"/>
    <property type="match status" value="1"/>
</dbReference>